<reference evidence="2" key="1">
    <citation type="submission" date="2022-11" db="UniProtKB">
        <authorList>
            <consortium name="WormBaseParasite"/>
        </authorList>
    </citation>
    <scope>IDENTIFICATION</scope>
</reference>
<dbReference type="Proteomes" id="UP000887579">
    <property type="component" value="Unplaced"/>
</dbReference>
<name>A0AC34FZF3_9BILA</name>
<evidence type="ECO:0000313" key="1">
    <source>
        <dbReference type="Proteomes" id="UP000887579"/>
    </source>
</evidence>
<sequence length="309" mass="36157">MTLGAFAENWKQQNRERLYNMLSFEFSHTPLMKLIHAPEIMYKLSWVNKFWSKEGQRQSRRLSSDSTINGEYYAPKPNVANFCLLGMAGSYTDFHIDFGGSSVWYHVYSGQKIFYIIQPNEEHFTLFSKWMASPTHSQDFFNELIPSKSMTKVVINPGETVLLPSGYIHSVYTPVDSIVFGGNFIHELNIARQLRVYQIEIDSETDPKFMFPEFEIINWLAAKSIIERTFEAVSPDIIDGYRVLLQHLKLWENREKKKNKNYKGNLQFPDVIKKLERMFKDFDKSMKEDCYDPKPKRKVGKKGAVSSRR</sequence>
<organism evidence="1 2">
    <name type="scientific">Panagrolaimus sp. ES5</name>
    <dbReference type="NCBI Taxonomy" id="591445"/>
    <lineage>
        <taxon>Eukaryota</taxon>
        <taxon>Metazoa</taxon>
        <taxon>Ecdysozoa</taxon>
        <taxon>Nematoda</taxon>
        <taxon>Chromadorea</taxon>
        <taxon>Rhabditida</taxon>
        <taxon>Tylenchina</taxon>
        <taxon>Panagrolaimomorpha</taxon>
        <taxon>Panagrolaimoidea</taxon>
        <taxon>Panagrolaimidae</taxon>
        <taxon>Panagrolaimus</taxon>
    </lineage>
</organism>
<evidence type="ECO:0000313" key="2">
    <source>
        <dbReference type="WBParaSite" id="ES5_v2.g22824.t1"/>
    </source>
</evidence>
<proteinExistence type="predicted"/>
<protein>
    <submittedName>
        <fullName evidence="2">JmjC domain-containing protein</fullName>
    </submittedName>
</protein>
<dbReference type="WBParaSite" id="ES5_v2.g22824.t1">
    <property type="protein sequence ID" value="ES5_v2.g22824.t1"/>
    <property type="gene ID" value="ES5_v2.g22824"/>
</dbReference>
<accession>A0AC34FZF3</accession>